<comment type="caution">
    <text evidence="1">The sequence shown here is derived from an EMBL/GenBank/DDBJ whole genome shotgun (WGS) entry which is preliminary data.</text>
</comment>
<keyword evidence="2" id="KW-1185">Reference proteome</keyword>
<proteinExistence type="predicted"/>
<gene>
    <name evidence="1" type="ORF">RHMOL_Rhmol10G0072300</name>
</gene>
<evidence type="ECO:0000313" key="1">
    <source>
        <dbReference type="EMBL" id="KAI8534221.1"/>
    </source>
</evidence>
<accession>A0ACC0LZQ9</accession>
<dbReference type="EMBL" id="CM046397">
    <property type="protein sequence ID" value="KAI8534221.1"/>
    <property type="molecule type" value="Genomic_DNA"/>
</dbReference>
<organism evidence="1 2">
    <name type="scientific">Rhododendron molle</name>
    <name type="common">Chinese azalea</name>
    <name type="synonym">Azalea mollis</name>
    <dbReference type="NCBI Taxonomy" id="49168"/>
    <lineage>
        <taxon>Eukaryota</taxon>
        <taxon>Viridiplantae</taxon>
        <taxon>Streptophyta</taxon>
        <taxon>Embryophyta</taxon>
        <taxon>Tracheophyta</taxon>
        <taxon>Spermatophyta</taxon>
        <taxon>Magnoliopsida</taxon>
        <taxon>eudicotyledons</taxon>
        <taxon>Gunneridae</taxon>
        <taxon>Pentapetalae</taxon>
        <taxon>asterids</taxon>
        <taxon>Ericales</taxon>
        <taxon>Ericaceae</taxon>
        <taxon>Ericoideae</taxon>
        <taxon>Rhodoreae</taxon>
        <taxon>Rhododendron</taxon>
    </lineage>
</organism>
<sequence length="74" mass="8022">MIPSLYAYSLFQCLSRFLQTQSVVVPIVMIYGFTAMLHVPVCWVLVFGLSMGSRGAAVANGVSNWVNVVLLGVV</sequence>
<reference evidence="1" key="1">
    <citation type="submission" date="2022-02" db="EMBL/GenBank/DDBJ databases">
        <title>Plant Genome Project.</title>
        <authorList>
            <person name="Zhang R.-G."/>
        </authorList>
    </citation>
    <scope>NUCLEOTIDE SEQUENCE</scope>
    <source>
        <strain evidence="1">AT1</strain>
    </source>
</reference>
<name>A0ACC0LZQ9_RHOML</name>
<protein>
    <submittedName>
        <fullName evidence="1">Uncharacterized protein</fullName>
    </submittedName>
</protein>
<dbReference type="Proteomes" id="UP001062846">
    <property type="component" value="Chromosome 10"/>
</dbReference>
<evidence type="ECO:0000313" key="2">
    <source>
        <dbReference type="Proteomes" id="UP001062846"/>
    </source>
</evidence>